<dbReference type="EMDB" id="EMD-15866"/>
<proteinExistence type="evidence at protein level"/>
<dbReference type="AlphaFoldDB" id="I7LX66"/>
<reference evidence="4 5" key="3">
    <citation type="journal article" date="2023" name="Nature">
        <title>Structural basis of mitochondrial membrane bending by the I-II-III&lt;sub&gt;2&lt;/sub&gt;-IV&lt;sub&gt;2&lt;/sub&gt; supercomplex.</title>
        <authorList>
            <person name="Muhleip A."/>
            <person name="Flygaard R.K."/>
            <person name="Baradaran R."/>
            <person name="Haapanen O."/>
            <person name="Gruhl T."/>
            <person name="Tobiasson V."/>
            <person name="Marechal A."/>
            <person name="Sharma V."/>
            <person name="Amunts A."/>
        </authorList>
    </citation>
    <scope>STRUCTURE BY ELECTRON MICROSCOPY (3.00 ANGSTROMS)</scope>
</reference>
<accession>I7LX66</accession>
<keyword evidence="4 5" id="KW-0002">3D-structure</keyword>
<evidence type="ECO:0000313" key="2">
    <source>
        <dbReference type="EMBL" id="EAS03851.3"/>
    </source>
</evidence>
<dbReference type="EMDB" id="EMD-34373"/>
<reference evidence="6 7" key="2">
    <citation type="journal article" date="2023" name="Nat. Commun.">
        <title>Structures of Tetrahymena thermophila respiratory megacomplexes on the tubular mitochondrial cristae.</title>
        <authorList>
            <person name="Han F."/>
            <person name="Hu Y."/>
            <person name="Wu M."/>
            <person name="He Z."/>
            <person name="Tian H."/>
            <person name="Zhou L."/>
        </authorList>
    </citation>
    <scope>STRUCTURE BY ELECTRON MICROSCOPY (2.96 ANGSTROMS)</scope>
    <scope>DISULFIDE BONDS</scope>
</reference>
<gene>
    <name evidence="2" type="ORF">TTHERM_00658950</name>
</gene>
<feature type="region of interest" description="Disordered" evidence="1">
    <location>
        <begin position="17"/>
        <end position="49"/>
    </location>
</feature>
<dbReference type="PDB" id="8GZU">
    <property type="method" value="EM"/>
    <property type="resolution" value="4.18 A"/>
    <property type="chains" value="2H/2h=1-195"/>
</dbReference>
<dbReference type="eggNOG" id="ENOG502T1S1">
    <property type="taxonomic scope" value="Eukaryota"/>
</dbReference>
<evidence type="ECO:0000313" key="3">
    <source>
        <dbReference type="Proteomes" id="UP000009168"/>
    </source>
</evidence>
<dbReference type="EMBL" id="GG662471">
    <property type="protein sequence ID" value="EAS03851.3"/>
    <property type="molecule type" value="Genomic_DNA"/>
</dbReference>
<keyword evidence="3" id="KW-1185">Reference proteome</keyword>
<evidence type="ECO:0007829" key="5">
    <source>
        <dbReference type="PDB" id="8BQS"/>
    </source>
</evidence>
<name>I7LX66_TETTS</name>
<dbReference type="EMDB" id="EMD-34403"/>
<dbReference type="PDB" id="8GYM">
    <property type="method" value="EM"/>
    <property type="resolution" value="2.96 A"/>
    <property type="chains" value="2H/2h=1-195"/>
</dbReference>
<dbReference type="OrthoDB" id="310988at2759"/>
<dbReference type="KEGG" id="tet:TTHERM_00658950"/>
<evidence type="ECO:0007829" key="6">
    <source>
        <dbReference type="PDB" id="8GYM"/>
    </source>
</evidence>
<feature type="disulfide bond" evidence="6">
    <location>
        <begin position="123"/>
        <end position="137"/>
    </location>
</feature>
<evidence type="ECO:0007829" key="7">
    <source>
        <dbReference type="PDB" id="8GZU"/>
    </source>
</evidence>
<dbReference type="SMR" id="I7LX66"/>
<feature type="compositionally biased region" description="Basic and acidic residues" evidence="1">
    <location>
        <begin position="17"/>
        <end position="38"/>
    </location>
</feature>
<protein>
    <submittedName>
        <fullName evidence="2">Diphthamide synthesis protein</fullName>
    </submittedName>
</protein>
<dbReference type="RefSeq" id="XP_001024096.3">
    <property type="nucleotide sequence ID" value="XM_001024096.3"/>
</dbReference>
<sequence>MLTQRFYMIQFTKEEQSSEEKYLKTREREEDRKKELMHPQKVLNKKENKRKALLSKNQQNKKLIKYLNLNKRQEKLININQEEMSILPPLQYTYSNEESLELLIHSIKGNKDCNSERKAFNLCRSTVLGKHVEPEKCLDKALVFVNCFQKVRRDESAACQSAFNSTLECGKKYSESTISLGSSCQSQLDAYLNCK</sequence>
<evidence type="ECO:0000256" key="1">
    <source>
        <dbReference type="SAM" id="MobiDB-lite"/>
    </source>
</evidence>
<dbReference type="PDB" id="8B6G">
    <property type="method" value="EM"/>
    <property type="resolution" value="3.00 A"/>
    <property type="chains" value="CH=1-195"/>
</dbReference>
<reference evidence="3" key="1">
    <citation type="journal article" date="2006" name="PLoS Biol.">
        <title>Macronuclear genome sequence of the ciliate Tetrahymena thermophila, a model eukaryote.</title>
        <authorList>
            <person name="Eisen J.A."/>
            <person name="Coyne R.S."/>
            <person name="Wu M."/>
            <person name="Wu D."/>
            <person name="Thiagarajan M."/>
            <person name="Wortman J.R."/>
            <person name="Badger J.H."/>
            <person name="Ren Q."/>
            <person name="Amedeo P."/>
            <person name="Jones K.M."/>
            <person name="Tallon L.J."/>
            <person name="Delcher A.L."/>
            <person name="Salzberg S.L."/>
            <person name="Silva J.C."/>
            <person name="Haas B.J."/>
            <person name="Majoros W.H."/>
            <person name="Farzad M."/>
            <person name="Carlton J.M."/>
            <person name="Smith R.K. Jr."/>
            <person name="Garg J."/>
            <person name="Pearlman R.E."/>
            <person name="Karrer K.M."/>
            <person name="Sun L."/>
            <person name="Manning G."/>
            <person name="Elde N.C."/>
            <person name="Turkewitz A.P."/>
            <person name="Asai D.J."/>
            <person name="Wilkes D.E."/>
            <person name="Wang Y."/>
            <person name="Cai H."/>
            <person name="Collins K."/>
            <person name="Stewart B.A."/>
            <person name="Lee S.R."/>
            <person name="Wilamowska K."/>
            <person name="Weinberg Z."/>
            <person name="Ruzzo W.L."/>
            <person name="Wloga D."/>
            <person name="Gaertig J."/>
            <person name="Frankel J."/>
            <person name="Tsao C.-C."/>
            <person name="Gorovsky M.A."/>
            <person name="Keeling P.J."/>
            <person name="Waller R.F."/>
            <person name="Patron N.J."/>
            <person name="Cherry J.M."/>
            <person name="Stover N.A."/>
            <person name="Krieger C.J."/>
            <person name="del Toro C."/>
            <person name="Ryder H.F."/>
            <person name="Williamson S.C."/>
            <person name="Barbeau R.A."/>
            <person name="Hamilton E.P."/>
            <person name="Orias E."/>
        </authorList>
    </citation>
    <scope>NUCLEOTIDE SEQUENCE [LARGE SCALE GENOMIC DNA]</scope>
    <source>
        <strain evidence="3">SB210</strain>
    </source>
</reference>
<dbReference type="PDB" id="8BQS">
    <property type="method" value="EM"/>
    <property type="resolution" value="2.90 A"/>
    <property type="chains" value="CH=1-195"/>
</dbReference>
<dbReference type="InParanoid" id="I7LX66"/>
<dbReference type="EMDB" id="EMD-16184"/>
<dbReference type="Proteomes" id="UP000009168">
    <property type="component" value="Unassembled WGS sequence"/>
</dbReference>
<organism evidence="2 3">
    <name type="scientific">Tetrahymena thermophila (strain SB210)</name>
    <dbReference type="NCBI Taxonomy" id="312017"/>
    <lineage>
        <taxon>Eukaryota</taxon>
        <taxon>Sar</taxon>
        <taxon>Alveolata</taxon>
        <taxon>Ciliophora</taxon>
        <taxon>Intramacronucleata</taxon>
        <taxon>Oligohymenophorea</taxon>
        <taxon>Hymenostomatida</taxon>
        <taxon>Tetrahymenina</taxon>
        <taxon>Tetrahymenidae</taxon>
        <taxon>Tetrahymena</taxon>
    </lineage>
</organism>
<evidence type="ECO:0007829" key="4">
    <source>
        <dbReference type="PDB" id="8B6G"/>
    </source>
</evidence>
<dbReference type="GeneID" id="7833751"/>